<dbReference type="PANTHER" id="PTHR11388">
    <property type="entry name" value="ORGANIC ANION TRANSPORTER"/>
    <property type="match status" value="1"/>
</dbReference>
<dbReference type="EMBL" id="KN121181">
    <property type="protein sequence ID" value="KFO36893.1"/>
    <property type="molecule type" value="Genomic_DNA"/>
</dbReference>
<dbReference type="eggNOG" id="KOG3626">
    <property type="taxonomic scope" value="Eukaryota"/>
</dbReference>
<keyword evidence="2" id="KW-0472">Membrane</keyword>
<dbReference type="GO" id="GO:0015347">
    <property type="term" value="F:sodium-independent organic anion transmembrane transporter activity"/>
    <property type="evidence" value="ECO:0007669"/>
    <property type="project" value="TreeGrafter"/>
</dbReference>
<dbReference type="STRING" id="885580.ENSFDAP00000006982"/>
<proteinExistence type="predicted"/>
<dbReference type="PANTHER" id="PTHR11388:SF95">
    <property type="entry name" value="SOLUTE CARRIER ORGANIC ANION TRANSPORTER FAMILY MEMBER 6A1"/>
    <property type="match status" value="1"/>
</dbReference>
<evidence type="ECO:0000256" key="2">
    <source>
        <dbReference type="SAM" id="Phobius"/>
    </source>
</evidence>
<dbReference type="AlphaFoldDB" id="A0A091E2F0"/>
<keyword evidence="2" id="KW-1133">Transmembrane helix</keyword>
<evidence type="ECO:0000313" key="3">
    <source>
        <dbReference type="EMBL" id="KFO36893.1"/>
    </source>
</evidence>
<organism evidence="3 4">
    <name type="scientific">Fukomys damarensis</name>
    <name type="common">Damaraland mole rat</name>
    <name type="synonym">Cryptomys damarensis</name>
    <dbReference type="NCBI Taxonomy" id="885580"/>
    <lineage>
        <taxon>Eukaryota</taxon>
        <taxon>Metazoa</taxon>
        <taxon>Chordata</taxon>
        <taxon>Craniata</taxon>
        <taxon>Vertebrata</taxon>
        <taxon>Euteleostomi</taxon>
        <taxon>Mammalia</taxon>
        <taxon>Eutheria</taxon>
        <taxon>Euarchontoglires</taxon>
        <taxon>Glires</taxon>
        <taxon>Rodentia</taxon>
        <taxon>Hystricomorpha</taxon>
        <taxon>Bathyergidae</taxon>
        <taxon>Fukomys</taxon>
    </lineage>
</organism>
<dbReference type="Pfam" id="PF03137">
    <property type="entry name" value="OATP"/>
    <property type="match status" value="2"/>
</dbReference>
<feature type="transmembrane region" description="Helical" evidence="2">
    <location>
        <begin position="91"/>
        <end position="110"/>
    </location>
</feature>
<keyword evidence="2" id="KW-0812">Transmembrane</keyword>
<sequence>MQRIPTLRPVTLESLEKEKFGPRPSRTANASQAEEEDAMIKFTRSSKKKRAKLSVLKKKEPQVVPGDPSEGPCGLGCITIACCQRFNSIRWFMAFYCVLLVSQGIVFGLIDLSNNDFEQHHILTITEQIALTLSYDVSSCLMVLFIAYYGGSGNRTKWIALSSFLVGLGSLLLAFPYFGGRKYKSQVKTEGTADAATILGYALGLALGAPQPKSSQNNTSPAESVVDYVGNVQQEKKWWLNFLFVSLLAWSTLLPFLCFPYSIAGTIPGPALFKITGETSCTFRDTNRCGYKGRCWVYNKTKMAFILMGMCKWYILQAFRYV</sequence>
<evidence type="ECO:0000256" key="1">
    <source>
        <dbReference type="SAM" id="MobiDB-lite"/>
    </source>
</evidence>
<accession>A0A091E2F0</accession>
<feature type="transmembrane region" description="Helical" evidence="2">
    <location>
        <begin position="158"/>
        <end position="178"/>
    </location>
</feature>
<feature type="region of interest" description="Disordered" evidence="1">
    <location>
        <begin position="18"/>
        <end position="48"/>
    </location>
</feature>
<dbReference type="GO" id="GO:0016323">
    <property type="term" value="C:basolateral plasma membrane"/>
    <property type="evidence" value="ECO:0007669"/>
    <property type="project" value="TreeGrafter"/>
</dbReference>
<reference evidence="3 4" key="1">
    <citation type="submission" date="2013-11" db="EMBL/GenBank/DDBJ databases">
        <title>The Damaraland mole rat (Fukomys damarensis) genome and evolution of African mole rats.</title>
        <authorList>
            <person name="Gladyshev V.N."/>
            <person name="Fang X."/>
        </authorList>
    </citation>
    <scope>NUCLEOTIDE SEQUENCE [LARGE SCALE GENOMIC DNA]</scope>
    <source>
        <tissue evidence="3">Liver</tissue>
    </source>
</reference>
<dbReference type="InterPro" id="IPR004156">
    <property type="entry name" value="OATP"/>
</dbReference>
<keyword evidence="4" id="KW-1185">Reference proteome</keyword>
<name>A0A091E2F0_FUKDA</name>
<protein>
    <submittedName>
        <fullName evidence="3">Solute carrier organic anion transporter family member 6A1</fullName>
    </submittedName>
</protein>
<dbReference type="GO" id="GO:0043252">
    <property type="term" value="P:sodium-independent organic anion transport"/>
    <property type="evidence" value="ECO:0007669"/>
    <property type="project" value="TreeGrafter"/>
</dbReference>
<gene>
    <name evidence="3" type="ORF">H920_01696</name>
</gene>
<dbReference type="Proteomes" id="UP000028990">
    <property type="component" value="Unassembled WGS sequence"/>
</dbReference>
<evidence type="ECO:0000313" key="4">
    <source>
        <dbReference type="Proteomes" id="UP000028990"/>
    </source>
</evidence>
<feature type="transmembrane region" description="Helical" evidence="2">
    <location>
        <begin position="238"/>
        <end position="259"/>
    </location>
</feature>